<dbReference type="AlphaFoldDB" id="A0A8H7NV60"/>
<organism evidence="2 3">
    <name type="scientific">Rhodonia placenta</name>
    <dbReference type="NCBI Taxonomy" id="104341"/>
    <lineage>
        <taxon>Eukaryota</taxon>
        <taxon>Fungi</taxon>
        <taxon>Dikarya</taxon>
        <taxon>Basidiomycota</taxon>
        <taxon>Agaricomycotina</taxon>
        <taxon>Agaricomycetes</taxon>
        <taxon>Polyporales</taxon>
        <taxon>Adustoporiaceae</taxon>
        <taxon>Rhodonia</taxon>
    </lineage>
</organism>
<proteinExistence type="predicted"/>
<gene>
    <name evidence="2" type="ORF">IEO21_08974</name>
</gene>
<dbReference type="EMBL" id="JADOXO010000371">
    <property type="protein sequence ID" value="KAF9805648.1"/>
    <property type="molecule type" value="Genomic_DNA"/>
</dbReference>
<reference evidence="2" key="1">
    <citation type="submission" date="2020-11" db="EMBL/GenBank/DDBJ databases">
        <authorList>
            <person name="Koelle M."/>
            <person name="Horta M.A.C."/>
            <person name="Nowrousian M."/>
            <person name="Ohm R.A."/>
            <person name="Benz P."/>
            <person name="Pilgard A."/>
        </authorList>
    </citation>
    <scope>NUCLEOTIDE SEQUENCE</scope>
    <source>
        <strain evidence="2">FPRL280</strain>
    </source>
</reference>
<evidence type="ECO:0000313" key="3">
    <source>
        <dbReference type="Proteomes" id="UP000639403"/>
    </source>
</evidence>
<sequence length="20" mass="2334">MRPISLSKKQIQVRRDCTSS</sequence>
<dbReference type="Proteomes" id="UP000639403">
    <property type="component" value="Unassembled WGS sequence"/>
</dbReference>
<comment type="caution">
    <text evidence="2">The sequence shown here is derived from an EMBL/GenBank/DDBJ whole genome shotgun (WGS) entry which is preliminary data.</text>
</comment>
<accession>A0A8H7NV60</accession>
<feature type="region of interest" description="Disordered" evidence="1">
    <location>
        <begin position="1"/>
        <end position="20"/>
    </location>
</feature>
<evidence type="ECO:0000313" key="2">
    <source>
        <dbReference type="EMBL" id="KAF9805648.1"/>
    </source>
</evidence>
<protein>
    <submittedName>
        <fullName evidence="2">Uncharacterized protein</fullName>
    </submittedName>
</protein>
<name>A0A8H7NV60_9APHY</name>
<reference evidence="2" key="2">
    <citation type="journal article" name="Front. Microbiol.">
        <title>Degradative Capacity of Two Strains of Rhodonia placenta: From Phenotype to Genotype.</title>
        <authorList>
            <person name="Kolle M."/>
            <person name="Horta M.A.C."/>
            <person name="Nowrousian M."/>
            <person name="Ohm R.A."/>
            <person name="Benz J.P."/>
            <person name="Pilgard A."/>
        </authorList>
    </citation>
    <scope>NUCLEOTIDE SEQUENCE</scope>
    <source>
        <strain evidence="2">FPRL280</strain>
    </source>
</reference>
<evidence type="ECO:0000256" key="1">
    <source>
        <dbReference type="SAM" id="MobiDB-lite"/>
    </source>
</evidence>